<dbReference type="InterPro" id="IPR020059">
    <property type="entry name" value="Glu/Gln-tRNA-synth_Ib_codon-bd"/>
</dbReference>
<comment type="catalytic activity">
    <reaction evidence="9">
        <text>tRNA(Gln) + L-glutamine + ATP = L-glutaminyl-tRNA(Gln) + AMP + diphosphate</text>
        <dbReference type="Rhea" id="RHEA:20121"/>
        <dbReference type="Rhea" id="RHEA-COMP:9662"/>
        <dbReference type="Rhea" id="RHEA-COMP:9681"/>
        <dbReference type="ChEBI" id="CHEBI:30616"/>
        <dbReference type="ChEBI" id="CHEBI:33019"/>
        <dbReference type="ChEBI" id="CHEBI:58359"/>
        <dbReference type="ChEBI" id="CHEBI:78442"/>
        <dbReference type="ChEBI" id="CHEBI:78521"/>
        <dbReference type="ChEBI" id="CHEBI:456215"/>
        <dbReference type="EC" id="6.1.1.18"/>
    </reaction>
</comment>
<keyword evidence="5 10" id="KW-0067">ATP-binding</keyword>
<feature type="domain" description="tRNA synthetases class I (E and Q) anti-codon binding" evidence="14">
    <location>
        <begin position="467"/>
        <end position="538"/>
    </location>
</feature>
<evidence type="ECO:0000256" key="7">
    <source>
        <dbReference type="ARBA" id="ARBA00023146"/>
    </source>
</evidence>
<evidence type="ECO:0000313" key="16">
    <source>
        <dbReference type="Proteomes" id="UP000825002"/>
    </source>
</evidence>
<evidence type="ECO:0000259" key="13">
    <source>
        <dbReference type="Pfam" id="PF04557"/>
    </source>
</evidence>
<name>A0ABQ7SAP1_9ACAR</name>
<dbReference type="Gene3D" id="3.40.50.620">
    <property type="entry name" value="HUPs"/>
    <property type="match status" value="1"/>
</dbReference>
<organism evidence="15 16">
    <name type="scientific">Fragariocoptes setiger</name>
    <dbReference type="NCBI Taxonomy" id="1670756"/>
    <lineage>
        <taxon>Eukaryota</taxon>
        <taxon>Metazoa</taxon>
        <taxon>Ecdysozoa</taxon>
        <taxon>Arthropoda</taxon>
        <taxon>Chelicerata</taxon>
        <taxon>Arachnida</taxon>
        <taxon>Acari</taxon>
        <taxon>Acariformes</taxon>
        <taxon>Trombidiformes</taxon>
        <taxon>Prostigmata</taxon>
        <taxon>Eupodina</taxon>
        <taxon>Eriophyoidea</taxon>
        <taxon>Phytoptidae</taxon>
        <taxon>Fragariocoptes</taxon>
    </lineage>
</organism>
<dbReference type="InterPro" id="IPR004514">
    <property type="entry name" value="Gln-tRNA-synth"/>
</dbReference>
<evidence type="ECO:0000256" key="2">
    <source>
        <dbReference type="ARBA" id="ARBA00012836"/>
    </source>
</evidence>
<evidence type="ECO:0000259" key="14">
    <source>
        <dbReference type="Pfam" id="PF20974"/>
    </source>
</evidence>
<dbReference type="NCBIfam" id="TIGR00440">
    <property type="entry name" value="glnS"/>
    <property type="match status" value="1"/>
</dbReference>
<dbReference type="InterPro" id="IPR014729">
    <property type="entry name" value="Rossmann-like_a/b/a_fold"/>
</dbReference>
<dbReference type="EMBL" id="JAIFTH010000133">
    <property type="protein sequence ID" value="KAG9510490.1"/>
    <property type="molecule type" value="Genomic_DNA"/>
</dbReference>
<dbReference type="PROSITE" id="PS00178">
    <property type="entry name" value="AA_TRNA_LIGASE_I"/>
    <property type="match status" value="1"/>
</dbReference>
<feature type="domain" description="Glutamyl/glutaminyl-tRNA synthetase class Ib anti-codon binding" evidence="12">
    <location>
        <begin position="348"/>
        <end position="454"/>
    </location>
</feature>
<accession>A0ABQ7SAP1</accession>
<dbReference type="Pfam" id="PF00749">
    <property type="entry name" value="tRNA-synt_1c"/>
    <property type="match status" value="1"/>
</dbReference>
<comment type="caution">
    <text evidence="15">The sequence shown here is derived from an EMBL/GenBank/DDBJ whole genome shotgun (WGS) entry which is preliminary data.</text>
</comment>
<keyword evidence="16" id="KW-1185">Reference proteome</keyword>
<gene>
    <name evidence="15" type="primary">GlnRS</name>
    <name evidence="15" type="ORF">GZH46_00968</name>
</gene>
<dbReference type="InterPro" id="IPR000924">
    <property type="entry name" value="Glu/Gln-tRNA-synth"/>
</dbReference>
<feature type="domain" description="Glutamyl/glutaminyl-tRNA synthetase class Ib catalytic" evidence="11">
    <location>
        <begin position="46"/>
        <end position="338"/>
    </location>
</feature>
<dbReference type="InterPro" id="IPR007638">
    <property type="entry name" value="Gln-tRNA-synth_Ib_RNA-bd_2"/>
</dbReference>
<evidence type="ECO:0000259" key="12">
    <source>
        <dbReference type="Pfam" id="PF03950"/>
    </source>
</evidence>
<dbReference type="Gene3D" id="2.40.240.10">
    <property type="entry name" value="Ribosomal Protein L25, Chain P"/>
    <property type="match status" value="3"/>
</dbReference>
<dbReference type="CDD" id="cd00807">
    <property type="entry name" value="GlnRS_core"/>
    <property type="match status" value="1"/>
</dbReference>
<reference evidence="15 16" key="1">
    <citation type="submission" date="2020-10" db="EMBL/GenBank/DDBJ databases">
        <authorList>
            <person name="Klimov P.B."/>
            <person name="Dyachkov S.M."/>
            <person name="Chetverikov P.E."/>
        </authorList>
    </citation>
    <scope>NUCLEOTIDE SEQUENCE [LARGE SCALE GENOMIC DNA]</scope>
    <source>
        <strain evidence="15">BMOC 18-1129-001#AD2665</strain>
        <tissue evidence="15">Entire mites</tissue>
    </source>
</reference>
<dbReference type="Pfam" id="PF04557">
    <property type="entry name" value="tRNA_synt_1c_R2"/>
    <property type="match status" value="1"/>
</dbReference>
<feature type="non-terminal residue" evidence="15">
    <location>
        <position position="1"/>
    </location>
</feature>
<evidence type="ECO:0000256" key="10">
    <source>
        <dbReference type="RuleBase" id="RU363037"/>
    </source>
</evidence>
<evidence type="ECO:0000256" key="9">
    <source>
        <dbReference type="ARBA" id="ARBA00048270"/>
    </source>
</evidence>
<dbReference type="InterPro" id="IPR001412">
    <property type="entry name" value="aa-tRNA-synth_I_CS"/>
</dbReference>
<dbReference type="EC" id="6.1.1.18" evidence="2"/>
<protein>
    <recommendedName>
        <fullName evidence="2">glutamine--tRNA ligase</fullName>
        <ecNumber evidence="2">6.1.1.18</ecNumber>
    </recommendedName>
    <alternativeName>
        <fullName evidence="8">Glutaminyl-tRNA synthetase</fullName>
    </alternativeName>
</protein>
<dbReference type="PRINTS" id="PR00987">
    <property type="entry name" value="TRNASYNTHGLU"/>
</dbReference>
<dbReference type="Proteomes" id="UP000825002">
    <property type="component" value="Unassembled WGS sequence"/>
</dbReference>
<dbReference type="GO" id="GO:0016874">
    <property type="term" value="F:ligase activity"/>
    <property type="evidence" value="ECO:0007669"/>
    <property type="project" value="UniProtKB-KW"/>
</dbReference>
<dbReference type="InterPro" id="IPR050132">
    <property type="entry name" value="Gln/Glu-tRNA_Ligase"/>
</dbReference>
<evidence type="ECO:0000256" key="4">
    <source>
        <dbReference type="ARBA" id="ARBA00022741"/>
    </source>
</evidence>
<dbReference type="SUPFAM" id="SSF50715">
    <property type="entry name" value="Ribosomal protein L25-like"/>
    <property type="match status" value="1"/>
</dbReference>
<feature type="domain" description="Glutaminyl-tRNA synthetase class Ib non-specific RNA-binding" evidence="13">
    <location>
        <begin position="4"/>
        <end position="36"/>
    </location>
</feature>
<proteinExistence type="inferred from homology"/>
<evidence type="ECO:0000259" key="11">
    <source>
        <dbReference type="Pfam" id="PF00749"/>
    </source>
</evidence>
<dbReference type="SUPFAM" id="SSF52374">
    <property type="entry name" value="Nucleotidylyl transferase"/>
    <property type="match status" value="1"/>
</dbReference>
<dbReference type="InterPro" id="IPR011035">
    <property type="entry name" value="Ribosomal_bL25/Gln-tRNA_synth"/>
</dbReference>
<evidence type="ECO:0000256" key="3">
    <source>
        <dbReference type="ARBA" id="ARBA00022598"/>
    </source>
</evidence>
<sequence length="562" mass="64209">MDPMTEAFKSKELFHKPGENYKTDGYVVTPNTEALLAKHLQETGGQVRTRFPPEPNGILHVGHAKAININFGFAKAHNGICFLRFDDTNPEKEKHEYVEAIADMVNWLGYKPYKVTYSSDYFDQLHSYAVQLIKKGHAYVCHQKPQDLRGFNPPPSPWRDRPINESLQLFEDMTNGLVDEGQATLRMKFTMDEGKQDPVAYRIKFLPHCRTGDKWCVYPTYDFTHCICDSIENITHSLCTKEFQNRRSAYYWLCNALDIYCPVQWEYSRLNISYAVVSKRRLVKLIENNLVSGWDDPRLFTLTALRRRGFTPEAINKFCHKLGVSGANATVDPSMLEAEVRDFLNASAPRAMAVLEPIKVVITNFNEVFTENANEIQVPDFPAEPDGKKHTVVFGPVIYIDKSDFKNTTDGDKNFRRLTLSQPMGLRYVHLVISVQRVVLNDEGDNVVEIEVECQRADNVPKPKAFVQWVSQPLKAQVRIYDRLFKHANPDENPDGFLADCVENTCTTYTGALVDQSLAKAKVFTQYQFERIGFFSVDPDTQPDLLVFNQTVSLKEDKGKNA</sequence>
<dbReference type="InterPro" id="IPR020058">
    <property type="entry name" value="Glu/Gln-tRNA-synth_Ib_cat-dom"/>
</dbReference>
<dbReference type="Pfam" id="PF20974">
    <property type="entry name" value="tRNA-synt_1c_C2"/>
    <property type="match status" value="1"/>
</dbReference>
<dbReference type="Pfam" id="PF03950">
    <property type="entry name" value="tRNA-synt_1c_C"/>
    <property type="match status" value="1"/>
</dbReference>
<dbReference type="PANTHER" id="PTHR43097">
    <property type="entry name" value="GLUTAMINE-TRNA LIGASE"/>
    <property type="match status" value="1"/>
</dbReference>
<dbReference type="InterPro" id="IPR020056">
    <property type="entry name" value="Rbsml_bL25/Gln-tRNA_synth_N"/>
</dbReference>
<keyword evidence="6 10" id="KW-0648">Protein biosynthesis</keyword>
<keyword evidence="4 10" id="KW-0547">Nucleotide-binding</keyword>
<evidence type="ECO:0000256" key="8">
    <source>
        <dbReference type="ARBA" id="ARBA00030466"/>
    </source>
</evidence>
<dbReference type="InterPro" id="IPR049437">
    <property type="entry name" value="tRNA-synt_1c_C2"/>
</dbReference>
<evidence type="ECO:0000256" key="5">
    <source>
        <dbReference type="ARBA" id="ARBA00022840"/>
    </source>
</evidence>
<keyword evidence="3 10" id="KW-0436">Ligase</keyword>
<keyword evidence="7 10" id="KW-0030">Aminoacyl-tRNA synthetase</keyword>
<evidence type="ECO:0000313" key="15">
    <source>
        <dbReference type="EMBL" id="KAG9510490.1"/>
    </source>
</evidence>
<evidence type="ECO:0000256" key="6">
    <source>
        <dbReference type="ARBA" id="ARBA00022917"/>
    </source>
</evidence>
<comment type="similarity">
    <text evidence="1 10">Belongs to the class-I aminoacyl-tRNA synthetase family.</text>
</comment>
<evidence type="ECO:0000256" key="1">
    <source>
        <dbReference type="ARBA" id="ARBA00005594"/>
    </source>
</evidence>
<dbReference type="PANTHER" id="PTHR43097:SF4">
    <property type="entry name" value="GLUTAMINE--TRNA LIGASE"/>
    <property type="match status" value="1"/>
</dbReference>